<sequence length="101" mass="10961">MVVKQVGLIMYPSRFDDLFCRGSSSWCRTVIFPLCGLVPLQLAPGVNAGQGLGIEIIATLQLVLCVLATTDKRRTDLSGSAPLAIGLSYKFRRSICTFVKP</sequence>
<feature type="non-terminal residue" evidence="6">
    <location>
        <position position="1"/>
    </location>
</feature>
<dbReference type="OrthoDB" id="3222at2759"/>
<keyword evidence="5" id="KW-0472">Membrane</keyword>
<proteinExistence type="inferred from homology"/>
<dbReference type="GO" id="GO:0003097">
    <property type="term" value="P:renal water transport"/>
    <property type="evidence" value="ECO:0007669"/>
    <property type="project" value="TreeGrafter"/>
</dbReference>
<evidence type="ECO:0000256" key="3">
    <source>
        <dbReference type="ARBA" id="ARBA00022692"/>
    </source>
</evidence>
<dbReference type="InterPro" id="IPR034294">
    <property type="entry name" value="Aquaporin_transptr"/>
</dbReference>
<evidence type="ECO:0000313" key="7">
    <source>
        <dbReference type="Proteomes" id="UP000018936"/>
    </source>
</evidence>
<protein>
    <submittedName>
        <fullName evidence="6">Aquaporin-1</fullName>
    </submittedName>
</protein>
<dbReference type="InterPro" id="IPR000425">
    <property type="entry name" value="MIP"/>
</dbReference>
<dbReference type="GO" id="GO:0015250">
    <property type="term" value="F:water channel activity"/>
    <property type="evidence" value="ECO:0007669"/>
    <property type="project" value="TreeGrafter"/>
</dbReference>
<accession>V8N2I1</accession>
<evidence type="ECO:0000256" key="5">
    <source>
        <dbReference type="ARBA" id="ARBA00023136"/>
    </source>
</evidence>
<keyword evidence="3" id="KW-0812">Transmembrane</keyword>
<dbReference type="PANTHER" id="PTHR19139">
    <property type="entry name" value="AQUAPORIN TRANSPORTER"/>
    <property type="match status" value="1"/>
</dbReference>
<dbReference type="GO" id="GO:0015168">
    <property type="term" value="F:glycerol transmembrane transporter activity"/>
    <property type="evidence" value="ECO:0007669"/>
    <property type="project" value="TreeGrafter"/>
</dbReference>
<name>V8N2I1_OPHHA</name>
<dbReference type="GO" id="GO:0008519">
    <property type="term" value="F:ammonium channel activity"/>
    <property type="evidence" value="ECO:0007669"/>
    <property type="project" value="TreeGrafter"/>
</dbReference>
<comment type="caution">
    <text evidence="6">The sequence shown here is derived from an EMBL/GenBank/DDBJ whole genome shotgun (WGS) entry which is preliminary data.</text>
</comment>
<organism evidence="6 7">
    <name type="scientific">Ophiophagus hannah</name>
    <name type="common">King cobra</name>
    <name type="synonym">Naja hannah</name>
    <dbReference type="NCBI Taxonomy" id="8665"/>
    <lineage>
        <taxon>Eukaryota</taxon>
        <taxon>Metazoa</taxon>
        <taxon>Chordata</taxon>
        <taxon>Craniata</taxon>
        <taxon>Vertebrata</taxon>
        <taxon>Euteleostomi</taxon>
        <taxon>Lepidosauria</taxon>
        <taxon>Squamata</taxon>
        <taxon>Bifurcata</taxon>
        <taxon>Unidentata</taxon>
        <taxon>Episquamata</taxon>
        <taxon>Toxicofera</taxon>
        <taxon>Serpentes</taxon>
        <taxon>Colubroidea</taxon>
        <taxon>Elapidae</taxon>
        <taxon>Elapinae</taxon>
        <taxon>Ophiophagus</taxon>
    </lineage>
</organism>
<reference evidence="6 7" key="1">
    <citation type="journal article" date="2013" name="Proc. Natl. Acad. Sci. U.S.A.">
        <title>The king cobra genome reveals dynamic gene evolution and adaptation in the snake venom system.</title>
        <authorList>
            <person name="Vonk F.J."/>
            <person name="Casewell N.R."/>
            <person name="Henkel C.V."/>
            <person name="Heimberg A.M."/>
            <person name="Jansen H.J."/>
            <person name="McCleary R.J."/>
            <person name="Kerkkamp H.M."/>
            <person name="Vos R.A."/>
            <person name="Guerreiro I."/>
            <person name="Calvete J.J."/>
            <person name="Wuster W."/>
            <person name="Woods A.E."/>
            <person name="Logan J.M."/>
            <person name="Harrison R.A."/>
            <person name="Castoe T.A."/>
            <person name="de Koning A.P."/>
            <person name="Pollock D.D."/>
            <person name="Yandell M."/>
            <person name="Calderon D."/>
            <person name="Renjifo C."/>
            <person name="Currier R.B."/>
            <person name="Salgado D."/>
            <person name="Pla D."/>
            <person name="Sanz L."/>
            <person name="Hyder A.S."/>
            <person name="Ribeiro J.M."/>
            <person name="Arntzen J.W."/>
            <person name="van den Thillart G.E."/>
            <person name="Boetzer M."/>
            <person name="Pirovano W."/>
            <person name="Dirks R.P."/>
            <person name="Spaink H.P."/>
            <person name="Duboule D."/>
            <person name="McGlinn E."/>
            <person name="Kini R.M."/>
            <person name="Richardson M.K."/>
        </authorList>
    </citation>
    <scope>NUCLEOTIDE SEQUENCE</scope>
    <source>
        <tissue evidence="6">Blood</tissue>
    </source>
</reference>
<dbReference type="GO" id="GO:0006972">
    <property type="term" value="P:hyperosmotic response"/>
    <property type="evidence" value="ECO:0007669"/>
    <property type="project" value="TreeGrafter"/>
</dbReference>
<keyword evidence="7" id="KW-1185">Reference proteome</keyword>
<dbReference type="Pfam" id="PF00230">
    <property type="entry name" value="MIP"/>
    <property type="match status" value="1"/>
</dbReference>
<evidence type="ECO:0000256" key="4">
    <source>
        <dbReference type="ARBA" id="ARBA00022989"/>
    </source>
</evidence>
<evidence type="ECO:0000313" key="6">
    <source>
        <dbReference type="EMBL" id="ETE56091.1"/>
    </source>
</evidence>
<dbReference type="GO" id="GO:0035379">
    <property type="term" value="F:carbon dioxide transmembrane transporter activity"/>
    <property type="evidence" value="ECO:0007669"/>
    <property type="project" value="TreeGrafter"/>
</dbReference>
<dbReference type="EMBL" id="AZIM01042903">
    <property type="protein sequence ID" value="ETE56091.1"/>
    <property type="molecule type" value="Genomic_DNA"/>
</dbReference>
<dbReference type="SUPFAM" id="SSF81338">
    <property type="entry name" value="Aquaporin-like"/>
    <property type="match status" value="1"/>
</dbReference>
<comment type="subcellular location">
    <subcellularLocation>
        <location evidence="1">Membrane</location>
        <topology evidence="1">Multi-pass membrane protein</topology>
    </subcellularLocation>
</comment>
<dbReference type="InterPro" id="IPR023271">
    <property type="entry name" value="Aquaporin-like"/>
</dbReference>
<evidence type="ECO:0000256" key="2">
    <source>
        <dbReference type="ARBA" id="ARBA00006175"/>
    </source>
</evidence>
<dbReference type="AlphaFoldDB" id="V8N2I1"/>
<dbReference type="GO" id="GO:0016020">
    <property type="term" value="C:membrane"/>
    <property type="evidence" value="ECO:0007669"/>
    <property type="project" value="UniProtKB-SubCell"/>
</dbReference>
<dbReference type="PANTHER" id="PTHR19139:SF161">
    <property type="entry name" value="AQUAPORIN-1"/>
    <property type="match status" value="1"/>
</dbReference>
<gene>
    <name evidence="6" type="primary">AQP1</name>
    <name evidence="6" type="ORF">L345_18199</name>
</gene>
<dbReference type="Proteomes" id="UP000018936">
    <property type="component" value="Unassembled WGS sequence"/>
</dbReference>
<dbReference type="Gene3D" id="1.20.1080.10">
    <property type="entry name" value="Glycerol uptake facilitator protein"/>
    <property type="match status" value="1"/>
</dbReference>
<keyword evidence="4" id="KW-1133">Transmembrane helix</keyword>
<evidence type="ECO:0000256" key="1">
    <source>
        <dbReference type="ARBA" id="ARBA00004141"/>
    </source>
</evidence>
<comment type="similarity">
    <text evidence="2">Belongs to the MIP/aquaporin (TC 1.A.8) family.</text>
</comment>